<gene>
    <name evidence="3" type="ORF">CGI_10008328</name>
</gene>
<feature type="region of interest" description="Disordered" evidence="2">
    <location>
        <begin position="1"/>
        <end position="83"/>
    </location>
</feature>
<dbReference type="EMBL" id="JH818491">
    <property type="protein sequence ID" value="EKC19511.1"/>
    <property type="molecule type" value="Genomic_DNA"/>
</dbReference>
<feature type="compositionally biased region" description="Polar residues" evidence="2">
    <location>
        <begin position="1"/>
        <end position="26"/>
    </location>
</feature>
<evidence type="ECO:0000256" key="2">
    <source>
        <dbReference type="SAM" id="MobiDB-lite"/>
    </source>
</evidence>
<evidence type="ECO:0000313" key="3">
    <source>
        <dbReference type="EMBL" id="EKC19511.1"/>
    </source>
</evidence>
<proteinExistence type="predicted"/>
<dbReference type="HOGENOM" id="CLU_1316554_0_0_1"/>
<dbReference type="AlphaFoldDB" id="K1QDD7"/>
<feature type="coiled-coil region" evidence="1">
    <location>
        <begin position="113"/>
        <end position="140"/>
    </location>
</feature>
<accession>K1QDD7</accession>
<sequence length="209" mass="24301">MGNASNSKAVNPSSEKFDINRQQQKQIEVKPKEQSRLQAKKQKHQKKKSKKYLKRVHDEVEEGKVLTKEDSEELRKEIDSSNENLPHVVKENDQALHQEKKSKNDWFRIHDQVEQEREKVKDLECKLKQIAEEKEHLLTRLSKIAGSKLTSNNPDIADLNDDNRPTKLAEKFSQLYDDAWTDSMEELTGGELRLDDRAAIGFLLRIVMV</sequence>
<dbReference type="InParanoid" id="K1QDD7"/>
<feature type="compositionally biased region" description="Basic and acidic residues" evidence="2">
    <location>
        <begin position="55"/>
        <end position="79"/>
    </location>
</feature>
<reference evidence="3" key="1">
    <citation type="journal article" date="2012" name="Nature">
        <title>The oyster genome reveals stress adaptation and complexity of shell formation.</title>
        <authorList>
            <person name="Zhang G."/>
            <person name="Fang X."/>
            <person name="Guo X."/>
            <person name="Li L."/>
            <person name="Luo R."/>
            <person name="Xu F."/>
            <person name="Yang P."/>
            <person name="Zhang L."/>
            <person name="Wang X."/>
            <person name="Qi H."/>
            <person name="Xiong Z."/>
            <person name="Que H."/>
            <person name="Xie Y."/>
            <person name="Holland P.W."/>
            <person name="Paps J."/>
            <person name="Zhu Y."/>
            <person name="Wu F."/>
            <person name="Chen Y."/>
            <person name="Wang J."/>
            <person name="Peng C."/>
            <person name="Meng J."/>
            <person name="Yang L."/>
            <person name="Liu J."/>
            <person name="Wen B."/>
            <person name="Zhang N."/>
            <person name="Huang Z."/>
            <person name="Zhu Q."/>
            <person name="Feng Y."/>
            <person name="Mount A."/>
            <person name="Hedgecock D."/>
            <person name="Xu Z."/>
            <person name="Liu Y."/>
            <person name="Domazet-Loso T."/>
            <person name="Du Y."/>
            <person name="Sun X."/>
            <person name="Zhang S."/>
            <person name="Liu B."/>
            <person name="Cheng P."/>
            <person name="Jiang X."/>
            <person name="Li J."/>
            <person name="Fan D."/>
            <person name="Wang W."/>
            <person name="Fu W."/>
            <person name="Wang T."/>
            <person name="Wang B."/>
            <person name="Zhang J."/>
            <person name="Peng Z."/>
            <person name="Li Y."/>
            <person name="Li N."/>
            <person name="Wang J."/>
            <person name="Chen M."/>
            <person name="He Y."/>
            <person name="Tan F."/>
            <person name="Song X."/>
            <person name="Zheng Q."/>
            <person name="Huang R."/>
            <person name="Yang H."/>
            <person name="Du X."/>
            <person name="Chen L."/>
            <person name="Yang M."/>
            <person name="Gaffney P.M."/>
            <person name="Wang S."/>
            <person name="Luo L."/>
            <person name="She Z."/>
            <person name="Ming Y."/>
            <person name="Huang W."/>
            <person name="Zhang S."/>
            <person name="Huang B."/>
            <person name="Zhang Y."/>
            <person name="Qu T."/>
            <person name="Ni P."/>
            <person name="Miao G."/>
            <person name="Wang J."/>
            <person name="Wang Q."/>
            <person name="Steinberg C.E."/>
            <person name="Wang H."/>
            <person name="Li N."/>
            <person name="Qian L."/>
            <person name="Zhang G."/>
            <person name="Li Y."/>
            <person name="Yang H."/>
            <person name="Liu X."/>
            <person name="Wang J."/>
            <person name="Yin Y."/>
            <person name="Wang J."/>
        </authorList>
    </citation>
    <scope>NUCLEOTIDE SEQUENCE [LARGE SCALE GENOMIC DNA]</scope>
    <source>
        <strain evidence="3">05x7-T-G4-1.051#20</strain>
    </source>
</reference>
<organism evidence="3">
    <name type="scientific">Magallana gigas</name>
    <name type="common">Pacific oyster</name>
    <name type="synonym">Crassostrea gigas</name>
    <dbReference type="NCBI Taxonomy" id="29159"/>
    <lineage>
        <taxon>Eukaryota</taxon>
        <taxon>Metazoa</taxon>
        <taxon>Spiralia</taxon>
        <taxon>Lophotrochozoa</taxon>
        <taxon>Mollusca</taxon>
        <taxon>Bivalvia</taxon>
        <taxon>Autobranchia</taxon>
        <taxon>Pteriomorphia</taxon>
        <taxon>Ostreida</taxon>
        <taxon>Ostreoidea</taxon>
        <taxon>Ostreidae</taxon>
        <taxon>Magallana</taxon>
    </lineage>
</organism>
<feature type="compositionally biased region" description="Basic residues" evidence="2">
    <location>
        <begin position="38"/>
        <end position="54"/>
    </location>
</feature>
<evidence type="ECO:0000256" key="1">
    <source>
        <dbReference type="SAM" id="Coils"/>
    </source>
</evidence>
<name>K1QDD7_MAGGI</name>
<protein>
    <submittedName>
        <fullName evidence="3">Uncharacterized protein</fullName>
    </submittedName>
</protein>
<keyword evidence="1" id="KW-0175">Coiled coil</keyword>